<comment type="caution">
    <text evidence="3">The sequence shown here is derived from an EMBL/GenBank/DDBJ whole genome shotgun (WGS) entry which is preliminary data.</text>
</comment>
<evidence type="ECO:0000256" key="2">
    <source>
        <dbReference type="SAM" id="Phobius"/>
    </source>
</evidence>
<feature type="transmembrane region" description="Helical" evidence="2">
    <location>
        <begin position="294"/>
        <end position="319"/>
    </location>
</feature>
<dbReference type="AlphaFoldDB" id="A0A8H5GN83"/>
<feature type="compositionally biased region" description="Low complexity" evidence="1">
    <location>
        <begin position="468"/>
        <end position="494"/>
    </location>
</feature>
<feature type="compositionally biased region" description="Polar residues" evidence="1">
    <location>
        <begin position="427"/>
        <end position="446"/>
    </location>
</feature>
<evidence type="ECO:0000256" key="1">
    <source>
        <dbReference type="SAM" id="MobiDB-lite"/>
    </source>
</evidence>
<reference evidence="3 4" key="1">
    <citation type="journal article" date="2020" name="ISME J.">
        <title>Uncovering the hidden diversity of litter-decomposition mechanisms in mushroom-forming fungi.</title>
        <authorList>
            <person name="Floudas D."/>
            <person name="Bentzer J."/>
            <person name="Ahren D."/>
            <person name="Johansson T."/>
            <person name="Persson P."/>
            <person name="Tunlid A."/>
        </authorList>
    </citation>
    <scope>NUCLEOTIDE SEQUENCE [LARGE SCALE GENOMIC DNA]</scope>
    <source>
        <strain evidence="3 4">CBS 291.85</strain>
    </source>
</reference>
<keyword evidence="2" id="KW-1133">Transmembrane helix</keyword>
<evidence type="ECO:0008006" key="5">
    <source>
        <dbReference type="Google" id="ProtNLM"/>
    </source>
</evidence>
<evidence type="ECO:0000313" key="4">
    <source>
        <dbReference type="Proteomes" id="UP000559256"/>
    </source>
</evidence>
<feature type="region of interest" description="Disordered" evidence="1">
    <location>
        <begin position="1"/>
        <end position="57"/>
    </location>
</feature>
<feature type="transmembrane region" description="Helical" evidence="2">
    <location>
        <begin position="353"/>
        <end position="377"/>
    </location>
</feature>
<dbReference type="EMBL" id="JAACJM010000017">
    <property type="protein sequence ID" value="KAF5368012.1"/>
    <property type="molecule type" value="Genomic_DNA"/>
</dbReference>
<dbReference type="OrthoDB" id="3058010at2759"/>
<organism evidence="3 4">
    <name type="scientific">Tetrapyrgos nigripes</name>
    <dbReference type="NCBI Taxonomy" id="182062"/>
    <lineage>
        <taxon>Eukaryota</taxon>
        <taxon>Fungi</taxon>
        <taxon>Dikarya</taxon>
        <taxon>Basidiomycota</taxon>
        <taxon>Agaricomycotina</taxon>
        <taxon>Agaricomycetes</taxon>
        <taxon>Agaricomycetidae</taxon>
        <taxon>Agaricales</taxon>
        <taxon>Marasmiineae</taxon>
        <taxon>Marasmiaceae</taxon>
        <taxon>Tetrapyrgos</taxon>
    </lineage>
</organism>
<feature type="transmembrane region" description="Helical" evidence="2">
    <location>
        <begin position="253"/>
        <end position="273"/>
    </location>
</feature>
<accession>A0A8H5GN83</accession>
<keyword evidence="2" id="KW-0472">Membrane</keyword>
<feature type="region of interest" description="Disordered" evidence="1">
    <location>
        <begin position="135"/>
        <end position="165"/>
    </location>
</feature>
<feature type="transmembrane region" description="Helical" evidence="2">
    <location>
        <begin position="223"/>
        <end position="241"/>
    </location>
</feature>
<feature type="compositionally biased region" description="Low complexity" evidence="1">
    <location>
        <begin position="534"/>
        <end position="555"/>
    </location>
</feature>
<gene>
    <name evidence="3" type="ORF">D9758_004377</name>
</gene>
<name>A0A8H5GN83_9AGAR</name>
<dbReference type="Proteomes" id="UP000559256">
    <property type="component" value="Unassembled WGS sequence"/>
</dbReference>
<feature type="compositionally biased region" description="Low complexity" evidence="1">
    <location>
        <begin position="595"/>
        <end position="613"/>
    </location>
</feature>
<protein>
    <recommendedName>
        <fullName evidence="5">Transmembrane protein</fullName>
    </recommendedName>
</protein>
<proteinExistence type="predicted"/>
<sequence length="613" mass="65590">MSVEGARRARQPPQPPAPVQTHDHPMASVVRFSSPPAEDQLRAQAGSPGHHVVDVDINGTEPSASELSLSYGADPRAKLPFRKRVRRSIRRVFEEIWADALFFRLPAMYKERVSQAAMGCGCLDKGKSRVRNWTRTRRGAKSSRLSGYRPGGLEETGETETENETDTEIDHVYGGKQVFRASRTSQLSHGASRESVNTFGDWDCRAGSYWDGLVGDLLQEWKTTGIGAGLVIVASLLLLQLTPTDIITRTGCVFSFICAATSLLSAIACMVRFSGMRMEGKATILAQKSLEKDYVIWWNIWIAISVPLTWSIWSLVLLLTSAMTFTWRSTAGSSLSSIGASVTDTVLPFRVVLGIRVGVSALLGLGVLSVMMMLVTLDRLKGREVMSERPVSVPALGGRVGRGHARGRPDSQSSDDDQQFVSRVSRDITTITPQAQPEQPRNQTGDSEPRVVFPTLTPGSAAHIQNAPEASASSPEPQGSSPQGPLSPYLSSSSDVPAHPSRSDPSLPARIGQVQGKGKRTVSTSQLVGVPVTSSSNASSGSKGNVSKSAVSGKSTGSGSGAGKRSGQSGQTAQRQSHSRKSSAASVARPKRQSRTTSTQSRTAQGTSHSGRR</sequence>
<feature type="compositionally biased region" description="Acidic residues" evidence="1">
    <location>
        <begin position="155"/>
        <end position="165"/>
    </location>
</feature>
<evidence type="ECO:0000313" key="3">
    <source>
        <dbReference type="EMBL" id="KAF5368012.1"/>
    </source>
</evidence>
<keyword evidence="2" id="KW-0812">Transmembrane</keyword>
<keyword evidence="4" id="KW-1185">Reference proteome</keyword>
<feature type="region of interest" description="Disordered" evidence="1">
    <location>
        <begin position="391"/>
        <end position="613"/>
    </location>
</feature>